<evidence type="ECO:0000313" key="2">
    <source>
        <dbReference type="EMBL" id="MBX53889.1"/>
    </source>
</evidence>
<keyword evidence="1" id="KW-0812">Transmembrane</keyword>
<organism evidence="2">
    <name type="scientific">Rhizophora mucronata</name>
    <name type="common">Asiatic mangrove</name>
    <dbReference type="NCBI Taxonomy" id="61149"/>
    <lineage>
        <taxon>Eukaryota</taxon>
        <taxon>Viridiplantae</taxon>
        <taxon>Streptophyta</taxon>
        <taxon>Embryophyta</taxon>
        <taxon>Tracheophyta</taxon>
        <taxon>Spermatophyta</taxon>
        <taxon>Magnoliopsida</taxon>
        <taxon>eudicotyledons</taxon>
        <taxon>Gunneridae</taxon>
        <taxon>Pentapetalae</taxon>
        <taxon>rosids</taxon>
        <taxon>fabids</taxon>
        <taxon>Malpighiales</taxon>
        <taxon>Rhizophoraceae</taxon>
        <taxon>Rhizophora</taxon>
    </lineage>
</organism>
<dbReference type="AlphaFoldDB" id="A0A2P2PGU8"/>
<keyword evidence="1" id="KW-1133">Transmembrane helix</keyword>
<proteinExistence type="predicted"/>
<reference evidence="2" key="1">
    <citation type="submission" date="2018-02" db="EMBL/GenBank/DDBJ databases">
        <title>Rhizophora mucronata_Transcriptome.</title>
        <authorList>
            <person name="Meera S.P."/>
            <person name="Sreeshan A."/>
            <person name="Augustine A."/>
        </authorList>
    </citation>
    <scope>NUCLEOTIDE SEQUENCE</scope>
    <source>
        <tissue evidence="2">Leaf</tissue>
    </source>
</reference>
<dbReference type="EMBL" id="GGEC01073405">
    <property type="protein sequence ID" value="MBX53889.1"/>
    <property type="molecule type" value="Transcribed_RNA"/>
</dbReference>
<accession>A0A2P2PGU8</accession>
<evidence type="ECO:0000256" key="1">
    <source>
        <dbReference type="SAM" id="Phobius"/>
    </source>
</evidence>
<keyword evidence="1" id="KW-0472">Membrane</keyword>
<protein>
    <submittedName>
        <fullName evidence="2">Uncharacterized protein</fullName>
    </submittedName>
</protein>
<feature type="transmembrane region" description="Helical" evidence="1">
    <location>
        <begin position="12"/>
        <end position="32"/>
    </location>
</feature>
<sequence length="35" mass="4124">MLVGYPMVFVKFILLAFLIFIVTFGLLVSFWLQKE</sequence>
<name>A0A2P2PGU8_RHIMU</name>